<dbReference type="Proteomes" id="UP000244855">
    <property type="component" value="Unassembled WGS sequence"/>
</dbReference>
<evidence type="ECO:0000256" key="1">
    <source>
        <dbReference type="SAM" id="MobiDB-lite"/>
    </source>
</evidence>
<evidence type="ECO:0000313" key="2">
    <source>
        <dbReference type="EMBL" id="PVI08497.1"/>
    </source>
</evidence>
<dbReference type="AlphaFoldDB" id="A0A2V1ED68"/>
<keyword evidence="3" id="KW-1185">Reference proteome</keyword>
<dbReference type="EMBL" id="KZ805300">
    <property type="protein sequence ID" value="PVI08497.1"/>
    <property type="molecule type" value="Genomic_DNA"/>
</dbReference>
<reference evidence="2 3" key="1">
    <citation type="journal article" date="2018" name="Sci. Rep.">
        <title>Comparative genomics provides insights into the lifestyle and reveals functional heterogeneity of dark septate endophytic fungi.</title>
        <authorList>
            <person name="Knapp D.G."/>
            <person name="Nemeth J.B."/>
            <person name="Barry K."/>
            <person name="Hainaut M."/>
            <person name="Henrissat B."/>
            <person name="Johnson J."/>
            <person name="Kuo A."/>
            <person name="Lim J.H.P."/>
            <person name="Lipzen A."/>
            <person name="Nolan M."/>
            <person name="Ohm R.A."/>
            <person name="Tamas L."/>
            <person name="Grigoriev I.V."/>
            <person name="Spatafora J.W."/>
            <person name="Nagy L.G."/>
            <person name="Kovacs G.M."/>
        </authorList>
    </citation>
    <scope>NUCLEOTIDE SEQUENCE [LARGE SCALE GENOMIC DNA]</scope>
    <source>
        <strain evidence="2 3">DSE2036</strain>
    </source>
</reference>
<feature type="non-terminal residue" evidence="2">
    <location>
        <position position="184"/>
    </location>
</feature>
<protein>
    <submittedName>
        <fullName evidence="2">Uncharacterized protein</fullName>
    </submittedName>
</protein>
<organism evidence="2 3">
    <name type="scientific">Periconia macrospinosa</name>
    <dbReference type="NCBI Taxonomy" id="97972"/>
    <lineage>
        <taxon>Eukaryota</taxon>
        <taxon>Fungi</taxon>
        <taxon>Dikarya</taxon>
        <taxon>Ascomycota</taxon>
        <taxon>Pezizomycotina</taxon>
        <taxon>Dothideomycetes</taxon>
        <taxon>Pleosporomycetidae</taxon>
        <taxon>Pleosporales</taxon>
        <taxon>Massarineae</taxon>
        <taxon>Periconiaceae</taxon>
        <taxon>Periconia</taxon>
    </lineage>
</organism>
<gene>
    <name evidence="2" type="ORF">DM02DRAFT_607896</name>
</gene>
<evidence type="ECO:0000313" key="3">
    <source>
        <dbReference type="Proteomes" id="UP000244855"/>
    </source>
</evidence>
<feature type="region of interest" description="Disordered" evidence="1">
    <location>
        <begin position="15"/>
        <end position="38"/>
    </location>
</feature>
<name>A0A2V1ED68_9PLEO</name>
<proteinExistence type="predicted"/>
<accession>A0A2V1ED68</accession>
<sequence>MALVKRENELAMARMNGSTQFANRRPSHRVDKPLLGSGRAKAPPILPFLLHSLQGNLDNVHHSTTHYPTQASTYHHYRFHAVCGMSHTERKGEVICAHTRTHPTPQSTPLQSLSHIKGREANARMNDKQRGLRTSDSCCASSNKSFIFVEQNSYCLEYEGDSHILPLTMTYQRWKQSRWLGGKG</sequence>